<accession>A0ABY8VX98</accession>
<dbReference type="InterPro" id="IPR036390">
    <property type="entry name" value="WH_DNA-bd_sf"/>
</dbReference>
<proteinExistence type="predicted"/>
<evidence type="ECO:0000313" key="2">
    <source>
        <dbReference type="Proteomes" id="UP001236585"/>
    </source>
</evidence>
<dbReference type="InterPro" id="IPR036388">
    <property type="entry name" value="WH-like_DNA-bd_sf"/>
</dbReference>
<dbReference type="RefSeq" id="WP_285187583.1">
    <property type="nucleotide sequence ID" value="NZ_CP126981.1"/>
</dbReference>
<gene>
    <name evidence="1" type="ORF">PT015_23275</name>
</gene>
<name>A0ABY8VX98_9MYCO</name>
<organism evidence="1 2">
    <name type="scientific">Candidatus Mycobacterium wuenschmannii</name>
    <dbReference type="NCBI Taxonomy" id="3027808"/>
    <lineage>
        <taxon>Bacteria</taxon>
        <taxon>Bacillati</taxon>
        <taxon>Actinomycetota</taxon>
        <taxon>Actinomycetes</taxon>
        <taxon>Mycobacteriales</taxon>
        <taxon>Mycobacteriaceae</taxon>
        <taxon>Mycobacterium</taxon>
    </lineage>
</organism>
<dbReference type="Proteomes" id="UP001236585">
    <property type="component" value="Chromosome"/>
</dbReference>
<reference evidence="1 2" key="1">
    <citation type="journal article" date="2023" name="Microbiol. Resour. Announc.">
        <title>Complete Genome Sequence of Mycobacterium wuenschmanii, a novel Nontuberculous Mycobacterium Isolated from a captive population of Amazon Milk Frogs.</title>
        <authorList>
            <person name="Hicks J."/>
            <person name="Zeineldin M."/>
            <person name="Ward H."/>
            <person name="Wuenschmann A."/>
            <person name="Camp P."/>
            <person name="Farrell D."/>
            <person name="Lehman K."/>
            <person name="Thacker T."/>
            <person name="Cuthbert E."/>
        </authorList>
    </citation>
    <scope>NUCLEOTIDE SEQUENCE [LARGE SCALE GENOMIC DNA]</scope>
    <source>
        <strain evidence="1 2">Wuenschmanii</strain>
    </source>
</reference>
<sequence>MAGRQNPKVVIEQRIGPWQVALAWPDDADQGGPVEISIKPYADATDDELIGGLSSTVLRHIDFRAAREKWVAIKAHGLDRPDGLATLRDAQLRKVLERDGVTDTYLALLANAYIQLTRAGESSVSKRLAEATGRSPDTIKQHLHRVRKEGMLTAISGKAGGLLTMKAVEIIRAAGAAQRKRDEAGSAS</sequence>
<dbReference type="SUPFAM" id="SSF46785">
    <property type="entry name" value="Winged helix' DNA-binding domain"/>
    <property type="match status" value="1"/>
</dbReference>
<evidence type="ECO:0000313" key="1">
    <source>
        <dbReference type="EMBL" id="WIM87716.1"/>
    </source>
</evidence>
<protein>
    <submittedName>
        <fullName evidence="1">Uncharacterized protein</fullName>
    </submittedName>
</protein>
<dbReference type="Gene3D" id="1.10.10.10">
    <property type="entry name" value="Winged helix-like DNA-binding domain superfamily/Winged helix DNA-binding domain"/>
    <property type="match status" value="1"/>
</dbReference>
<keyword evidence="2" id="KW-1185">Reference proteome</keyword>
<dbReference type="EMBL" id="CP126981">
    <property type="protein sequence ID" value="WIM87716.1"/>
    <property type="molecule type" value="Genomic_DNA"/>
</dbReference>